<gene>
    <name evidence="1" type="ORF">ALC56_03123</name>
</gene>
<accession>A0A151JZZ2</accession>
<dbReference type="AlphaFoldDB" id="A0A151JZZ2"/>
<name>A0A151JZZ2_9HYME</name>
<keyword evidence="2" id="KW-1185">Reference proteome</keyword>
<dbReference type="Proteomes" id="UP000078541">
    <property type="component" value="Unassembled WGS sequence"/>
</dbReference>
<evidence type="ECO:0000313" key="1">
    <source>
        <dbReference type="EMBL" id="KYN42464.1"/>
    </source>
</evidence>
<feature type="non-terminal residue" evidence="1">
    <location>
        <position position="1"/>
    </location>
</feature>
<reference evidence="1 2" key="1">
    <citation type="submission" date="2016-03" db="EMBL/GenBank/DDBJ databases">
        <title>Trachymyrmex septentrionalis WGS genome.</title>
        <authorList>
            <person name="Nygaard S."/>
            <person name="Hu H."/>
            <person name="Boomsma J."/>
            <person name="Zhang G."/>
        </authorList>
    </citation>
    <scope>NUCLEOTIDE SEQUENCE [LARGE SCALE GENOMIC DNA]</scope>
    <source>
        <strain evidence="1">Tsep2-gDNA-1</strain>
        <tissue evidence="1">Whole body</tissue>
    </source>
</reference>
<dbReference type="EMBL" id="KQ981354">
    <property type="protein sequence ID" value="KYN42464.1"/>
    <property type="molecule type" value="Genomic_DNA"/>
</dbReference>
<protein>
    <submittedName>
        <fullName evidence="1">Uncharacterized protein</fullName>
    </submittedName>
</protein>
<proteinExistence type="predicted"/>
<organism evidence="1 2">
    <name type="scientific">Trachymyrmex septentrionalis</name>
    <dbReference type="NCBI Taxonomy" id="34720"/>
    <lineage>
        <taxon>Eukaryota</taxon>
        <taxon>Metazoa</taxon>
        <taxon>Ecdysozoa</taxon>
        <taxon>Arthropoda</taxon>
        <taxon>Hexapoda</taxon>
        <taxon>Insecta</taxon>
        <taxon>Pterygota</taxon>
        <taxon>Neoptera</taxon>
        <taxon>Endopterygota</taxon>
        <taxon>Hymenoptera</taxon>
        <taxon>Apocrita</taxon>
        <taxon>Aculeata</taxon>
        <taxon>Formicoidea</taxon>
        <taxon>Formicidae</taxon>
        <taxon>Myrmicinae</taxon>
        <taxon>Trachymyrmex</taxon>
    </lineage>
</organism>
<evidence type="ECO:0000313" key="2">
    <source>
        <dbReference type="Proteomes" id="UP000078541"/>
    </source>
</evidence>
<sequence>ITANVVERFVKLCDKRASFRTTFRVIVLRCGNAFRILAEKARKRITASTRRNEERNGRWGWPLYAPRTARALRRRLGAPRRPEKILWLGICSARQDMRYGHDAVPAINGDKRANKIRPSRGNNEPCVPPGGSAPGTCAVARRERACGKDSGRQLSERSMRQSGRGSLQEVTAYLKVVHPGSKFPYKTGHSPLAMKVVNESALEQVVDNKILRD</sequence>